<name>U4L1D4_PYROM</name>
<sequence>MKALQPGGYIELAELSVKTFSDDNIIGKNFQKMVELMEEACDKLGRPVVTEEILKVRLEDAGFIDVIIQSFKQPFGPWARDETLKKIGAMVLLTAESGTEGYGMALFTRVLGMKAEEALAICQACAKDIKDKNHHSYTP</sequence>
<dbReference type="InterPro" id="IPR029063">
    <property type="entry name" value="SAM-dependent_MTases_sf"/>
</dbReference>
<dbReference type="Proteomes" id="UP000018144">
    <property type="component" value="Unassembled WGS sequence"/>
</dbReference>
<evidence type="ECO:0000313" key="1">
    <source>
        <dbReference type="EMBL" id="CCX09216.1"/>
    </source>
</evidence>
<protein>
    <submittedName>
        <fullName evidence="1">Uncharacterized protein</fullName>
    </submittedName>
</protein>
<gene>
    <name evidence="1" type="ORF">PCON_08809</name>
</gene>
<dbReference type="OrthoDB" id="2013972at2759"/>
<dbReference type="SUPFAM" id="SSF53335">
    <property type="entry name" value="S-adenosyl-L-methionine-dependent methyltransferases"/>
    <property type="match status" value="1"/>
</dbReference>
<accession>U4L1D4</accession>
<proteinExistence type="predicted"/>
<dbReference type="AlphaFoldDB" id="U4L1D4"/>
<organism evidence="1 2">
    <name type="scientific">Pyronema omphalodes (strain CBS 100304)</name>
    <name type="common">Pyronema confluens</name>
    <dbReference type="NCBI Taxonomy" id="1076935"/>
    <lineage>
        <taxon>Eukaryota</taxon>
        <taxon>Fungi</taxon>
        <taxon>Dikarya</taxon>
        <taxon>Ascomycota</taxon>
        <taxon>Pezizomycotina</taxon>
        <taxon>Pezizomycetes</taxon>
        <taxon>Pezizales</taxon>
        <taxon>Pyronemataceae</taxon>
        <taxon>Pyronema</taxon>
    </lineage>
</organism>
<reference evidence="1 2" key="1">
    <citation type="journal article" date="2013" name="PLoS Genet.">
        <title>The genome and development-dependent transcriptomes of Pyronema confluens: a window into fungal evolution.</title>
        <authorList>
            <person name="Traeger S."/>
            <person name="Altegoer F."/>
            <person name="Freitag M."/>
            <person name="Gabaldon T."/>
            <person name="Kempken F."/>
            <person name="Kumar A."/>
            <person name="Marcet-Houben M."/>
            <person name="Poggeler S."/>
            <person name="Stajich J.E."/>
            <person name="Nowrousian M."/>
        </authorList>
    </citation>
    <scope>NUCLEOTIDE SEQUENCE [LARGE SCALE GENOMIC DNA]</scope>
    <source>
        <strain evidence="2">CBS 100304</strain>
        <tissue evidence="1">Vegetative mycelium</tissue>
    </source>
</reference>
<keyword evidence="2" id="KW-1185">Reference proteome</keyword>
<dbReference type="EMBL" id="HF935444">
    <property type="protein sequence ID" value="CCX09216.1"/>
    <property type="molecule type" value="Genomic_DNA"/>
</dbReference>
<dbReference type="STRING" id="1076935.U4L1D4"/>
<evidence type="ECO:0000313" key="2">
    <source>
        <dbReference type="Proteomes" id="UP000018144"/>
    </source>
</evidence>